<evidence type="ECO:0000313" key="8">
    <source>
        <dbReference type="EMBL" id="CAH0366171.1"/>
    </source>
</evidence>
<proteinExistence type="inferred from homology"/>
<keyword evidence="6" id="KW-0414">Isoprene biosynthesis</keyword>
<comment type="similarity">
    <text evidence="2 7">Belongs to the FPP/GGPP synthase family.</text>
</comment>
<evidence type="ECO:0000256" key="2">
    <source>
        <dbReference type="ARBA" id="ARBA00006706"/>
    </source>
</evidence>
<dbReference type="InterPro" id="IPR008949">
    <property type="entry name" value="Isoprenoid_synthase_dom_sf"/>
</dbReference>
<evidence type="ECO:0000256" key="5">
    <source>
        <dbReference type="ARBA" id="ARBA00022842"/>
    </source>
</evidence>
<dbReference type="PROSITE" id="PS00444">
    <property type="entry name" value="POLYPRENYL_SYNTHASE_2"/>
    <property type="match status" value="1"/>
</dbReference>
<dbReference type="EMBL" id="CAKKNE010000001">
    <property type="protein sequence ID" value="CAH0366171.1"/>
    <property type="molecule type" value="Genomic_DNA"/>
</dbReference>
<dbReference type="InterPro" id="IPR033749">
    <property type="entry name" value="Polyprenyl_synt_CS"/>
</dbReference>
<dbReference type="Gene3D" id="1.10.600.10">
    <property type="entry name" value="Farnesyl Diphosphate Synthase"/>
    <property type="match status" value="1"/>
</dbReference>
<sequence>MRGKGALVALLASPSASYTAQQPRPRARRRPTRLEATTLDAKAVKGAPLDIGVEEPARSIDVYATLPPVDIRLLDEQEHDDLPGRTHVINLAKGPPCPDPFALVKSELIPFSDNMKLLVASENPILSQAASHFFEKRHGKRFRPTIVMLLAQALPNAHKDSSEVVFERQTRLGQVTEMIHVASLIHDDVLDDADTRRGGDAIHKMYSNKVAVLSGDYLLARASVLLAKLGHMDVVQVMARALDSLVSGEIMQIKANGAADKKSSEDKNEISEPMNGKRSFLDRAKAALNVGRSQEALQRELAERDAREMELYLRKSYYKTASLICDASRSCALLAGHASDSEVAAAAEEYGYHLGLAFQIVDDVLDFAMDDDQLGKPAGADLSLGLATAPILFAAQDHPELRPLIERRFKGDGDVTMAYETVRASTGMDLARKLAGFHAQRAVDAICRVAPDSEARDALISICYIVLSRNK</sequence>
<organism evidence="8 9">
    <name type="scientific">Pelagomonas calceolata</name>
    <dbReference type="NCBI Taxonomy" id="35677"/>
    <lineage>
        <taxon>Eukaryota</taxon>
        <taxon>Sar</taxon>
        <taxon>Stramenopiles</taxon>
        <taxon>Ochrophyta</taxon>
        <taxon>Pelagophyceae</taxon>
        <taxon>Pelagomonadales</taxon>
        <taxon>Pelagomonadaceae</taxon>
        <taxon>Pelagomonas</taxon>
    </lineage>
</organism>
<evidence type="ECO:0000256" key="7">
    <source>
        <dbReference type="RuleBase" id="RU004466"/>
    </source>
</evidence>
<dbReference type="GO" id="GO:0008299">
    <property type="term" value="P:isoprenoid biosynthetic process"/>
    <property type="evidence" value="ECO:0007669"/>
    <property type="project" value="UniProtKB-KW"/>
</dbReference>
<keyword evidence="9" id="KW-1185">Reference proteome</keyword>
<dbReference type="SUPFAM" id="SSF48576">
    <property type="entry name" value="Terpenoid synthases"/>
    <property type="match status" value="1"/>
</dbReference>
<name>A0A8J2S9W5_9STRA</name>
<evidence type="ECO:0000256" key="3">
    <source>
        <dbReference type="ARBA" id="ARBA00022679"/>
    </source>
</evidence>
<dbReference type="CDD" id="cd00685">
    <property type="entry name" value="Trans_IPPS_HT"/>
    <property type="match status" value="1"/>
</dbReference>
<keyword evidence="4" id="KW-0479">Metal-binding</keyword>
<gene>
    <name evidence="8" type="ORF">PECAL_1P26470</name>
</gene>
<evidence type="ECO:0000256" key="1">
    <source>
        <dbReference type="ARBA" id="ARBA00001946"/>
    </source>
</evidence>
<dbReference type="OrthoDB" id="9927103at2759"/>
<dbReference type="SFLD" id="SFLDS00005">
    <property type="entry name" value="Isoprenoid_Synthase_Type_I"/>
    <property type="match status" value="1"/>
</dbReference>
<comment type="caution">
    <text evidence="8">The sequence shown here is derived from an EMBL/GenBank/DDBJ whole genome shotgun (WGS) entry which is preliminary data.</text>
</comment>
<keyword evidence="5" id="KW-0460">Magnesium</keyword>
<dbReference type="GO" id="GO:0006744">
    <property type="term" value="P:ubiquinone biosynthetic process"/>
    <property type="evidence" value="ECO:0007669"/>
    <property type="project" value="TreeGrafter"/>
</dbReference>
<dbReference type="PANTHER" id="PTHR12001:SF69">
    <property type="entry name" value="ALL TRANS-POLYPRENYL-DIPHOSPHATE SYNTHASE PDSS1"/>
    <property type="match status" value="1"/>
</dbReference>
<dbReference type="GO" id="GO:0046872">
    <property type="term" value="F:metal ion binding"/>
    <property type="evidence" value="ECO:0007669"/>
    <property type="project" value="UniProtKB-KW"/>
</dbReference>
<dbReference type="GO" id="GO:1990234">
    <property type="term" value="C:transferase complex"/>
    <property type="evidence" value="ECO:0007669"/>
    <property type="project" value="TreeGrafter"/>
</dbReference>
<dbReference type="InterPro" id="IPR000092">
    <property type="entry name" value="Polyprenyl_synt"/>
</dbReference>
<dbReference type="Pfam" id="PF00348">
    <property type="entry name" value="polyprenyl_synt"/>
    <property type="match status" value="2"/>
</dbReference>
<dbReference type="GO" id="GO:0004659">
    <property type="term" value="F:prenyltransferase activity"/>
    <property type="evidence" value="ECO:0007669"/>
    <property type="project" value="InterPro"/>
</dbReference>
<dbReference type="Proteomes" id="UP000789595">
    <property type="component" value="Unassembled WGS sequence"/>
</dbReference>
<evidence type="ECO:0000313" key="9">
    <source>
        <dbReference type="Proteomes" id="UP000789595"/>
    </source>
</evidence>
<dbReference type="PROSITE" id="PS00723">
    <property type="entry name" value="POLYPRENYL_SYNTHASE_1"/>
    <property type="match status" value="1"/>
</dbReference>
<evidence type="ECO:0000256" key="6">
    <source>
        <dbReference type="ARBA" id="ARBA00023229"/>
    </source>
</evidence>
<dbReference type="PANTHER" id="PTHR12001">
    <property type="entry name" value="GERANYLGERANYL PYROPHOSPHATE SYNTHASE"/>
    <property type="match status" value="1"/>
</dbReference>
<reference evidence="8" key="1">
    <citation type="submission" date="2021-11" db="EMBL/GenBank/DDBJ databases">
        <authorList>
            <consortium name="Genoscope - CEA"/>
            <person name="William W."/>
        </authorList>
    </citation>
    <scope>NUCLEOTIDE SEQUENCE</scope>
</reference>
<evidence type="ECO:0000256" key="4">
    <source>
        <dbReference type="ARBA" id="ARBA00022723"/>
    </source>
</evidence>
<evidence type="ECO:0008006" key="10">
    <source>
        <dbReference type="Google" id="ProtNLM"/>
    </source>
</evidence>
<keyword evidence="3 7" id="KW-0808">Transferase</keyword>
<protein>
    <recommendedName>
        <fullName evidence="10">Solanesyl diphosphate synthase</fullName>
    </recommendedName>
</protein>
<comment type="cofactor">
    <cofactor evidence="1">
        <name>Mg(2+)</name>
        <dbReference type="ChEBI" id="CHEBI:18420"/>
    </cofactor>
</comment>
<accession>A0A8J2S9W5</accession>
<dbReference type="AlphaFoldDB" id="A0A8J2S9W5"/>